<gene>
    <name evidence="2" type="ORF">SSLN_LOCUS2651</name>
</gene>
<evidence type="ECO:0000313" key="3">
    <source>
        <dbReference type="Proteomes" id="UP000275846"/>
    </source>
</evidence>
<feature type="compositionally biased region" description="Basic residues" evidence="1">
    <location>
        <begin position="54"/>
        <end position="67"/>
    </location>
</feature>
<evidence type="ECO:0000256" key="1">
    <source>
        <dbReference type="SAM" id="MobiDB-lite"/>
    </source>
</evidence>
<sequence length="147" mass="16575">MSNSDLNVGENKGFPFSYENSSLGATQPTLLANPGFIEKRQHKRSISEQISNPRHSHTLRHRHRRQSRGNLLDAGGVGRTINPERGSLFEGYMGEEDQEYYSDYVPHSVEGITRQLVRLYASKHLNMNFSLAVTVILKCMPTSGKRA</sequence>
<reference evidence="2 3" key="2">
    <citation type="submission" date="2018-11" db="EMBL/GenBank/DDBJ databases">
        <authorList>
            <consortium name="Pathogen Informatics"/>
        </authorList>
    </citation>
    <scope>NUCLEOTIDE SEQUENCE [LARGE SCALE GENOMIC DNA]</scope>
    <source>
        <strain evidence="2 3">NST_G2</strain>
    </source>
</reference>
<accession>A0A183SEK3</accession>
<dbReference type="EMBL" id="UYSU01032304">
    <property type="protein sequence ID" value="VDL89036.1"/>
    <property type="molecule type" value="Genomic_DNA"/>
</dbReference>
<organism evidence="4">
    <name type="scientific">Schistocephalus solidus</name>
    <name type="common">Tapeworm</name>
    <dbReference type="NCBI Taxonomy" id="70667"/>
    <lineage>
        <taxon>Eukaryota</taxon>
        <taxon>Metazoa</taxon>
        <taxon>Spiralia</taxon>
        <taxon>Lophotrochozoa</taxon>
        <taxon>Platyhelminthes</taxon>
        <taxon>Cestoda</taxon>
        <taxon>Eucestoda</taxon>
        <taxon>Diphyllobothriidea</taxon>
        <taxon>Diphyllobothriidae</taxon>
        <taxon>Schistocephalus</taxon>
    </lineage>
</organism>
<protein>
    <submittedName>
        <fullName evidence="4">Voltage-dependent N-type calcium channel subunit alpha-1B</fullName>
    </submittedName>
</protein>
<feature type="region of interest" description="Disordered" evidence="1">
    <location>
        <begin position="44"/>
        <end position="77"/>
    </location>
</feature>
<name>A0A183SEK3_SCHSO</name>
<reference evidence="4" key="1">
    <citation type="submission" date="2016-06" db="UniProtKB">
        <authorList>
            <consortium name="WormBaseParasite"/>
        </authorList>
    </citation>
    <scope>IDENTIFICATION</scope>
</reference>
<dbReference type="WBParaSite" id="SSLN_0000273801-mRNA-1">
    <property type="protein sequence ID" value="SSLN_0000273801-mRNA-1"/>
    <property type="gene ID" value="SSLN_0000273801"/>
</dbReference>
<dbReference type="OrthoDB" id="1029639at2759"/>
<evidence type="ECO:0000313" key="2">
    <source>
        <dbReference type="EMBL" id="VDL89036.1"/>
    </source>
</evidence>
<dbReference type="Proteomes" id="UP000275846">
    <property type="component" value="Unassembled WGS sequence"/>
</dbReference>
<evidence type="ECO:0000313" key="4">
    <source>
        <dbReference type="WBParaSite" id="SSLN_0000273801-mRNA-1"/>
    </source>
</evidence>
<keyword evidence="3" id="KW-1185">Reference proteome</keyword>
<proteinExistence type="predicted"/>
<dbReference type="AlphaFoldDB" id="A0A183SEK3"/>